<gene>
    <name evidence="1" type="ORF">CLV67_112240</name>
</gene>
<dbReference type="RefSeq" id="WP_106323658.1">
    <property type="nucleotide sequence ID" value="NZ_BOMO01000110.1"/>
</dbReference>
<evidence type="ECO:0000313" key="2">
    <source>
        <dbReference type="Proteomes" id="UP000239415"/>
    </source>
</evidence>
<evidence type="ECO:0000313" key="1">
    <source>
        <dbReference type="EMBL" id="PRX18765.1"/>
    </source>
</evidence>
<dbReference type="EMBL" id="PVMZ01000012">
    <property type="protein sequence ID" value="PRX18765.1"/>
    <property type="molecule type" value="Genomic_DNA"/>
</dbReference>
<comment type="caution">
    <text evidence="1">The sequence shown here is derived from an EMBL/GenBank/DDBJ whole genome shotgun (WGS) entry which is preliminary data.</text>
</comment>
<accession>A0A2T0K6Z6</accession>
<protein>
    <submittedName>
        <fullName evidence="1">Uncharacterized protein</fullName>
    </submittedName>
</protein>
<sequence length="290" mass="29439">MPALLLAGCATGPAESGAAPMDETARMVAQAEAALERYDRAVAAAGGTPRFVPVGDVTGVTGDFEGALADTAKAALGNGHLLITGAMPDAPAGDGEVVWQNGEREKVGLLSAEDALGRITGNRTECPECVDLEVTGARLATMRVETTRGPATAPAWEFTIKGSAVRVTRLAADGSGTVRVTPPSWDPDNSVAGLAISSAAGSPDSRQLTVGFTGSPQPASEPCGIDYTAEAVESASAVVVYLIETRHAENEACTAIGFNRTAVAELAAPLGERAVLDVTQGLPVPVTLTS</sequence>
<organism evidence="1 2">
    <name type="scientific">Actinoplanes italicus</name>
    <dbReference type="NCBI Taxonomy" id="113567"/>
    <lineage>
        <taxon>Bacteria</taxon>
        <taxon>Bacillati</taxon>
        <taxon>Actinomycetota</taxon>
        <taxon>Actinomycetes</taxon>
        <taxon>Micromonosporales</taxon>
        <taxon>Micromonosporaceae</taxon>
        <taxon>Actinoplanes</taxon>
    </lineage>
</organism>
<dbReference type="Proteomes" id="UP000239415">
    <property type="component" value="Unassembled WGS sequence"/>
</dbReference>
<reference evidence="1 2" key="1">
    <citation type="submission" date="2018-03" db="EMBL/GenBank/DDBJ databases">
        <title>Genomic Encyclopedia of Archaeal and Bacterial Type Strains, Phase II (KMG-II): from individual species to whole genera.</title>
        <authorList>
            <person name="Goeker M."/>
        </authorList>
    </citation>
    <scope>NUCLEOTIDE SEQUENCE [LARGE SCALE GENOMIC DNA]</scope>
    <source>
        <strain evidence="1 2">DSM 43146</strain>
    </source>
</reference>
<proteinExistence type="predicted"/>
<dbReference type="AlphaFoldDB" id="A0A2T0K6Z6"/>
<dbReference type="OrthoDB" id="3528950at2"/>
<keyword evidence="2" id="KW-1185">Reference proteome</keyword>
<name>A0A2T0K6Z6_9ACTN</name>